<dbReference type="GO" id="GO:0052689">
    <property type="term" value="F:carboxylic ester hydrolase activity"/>
    <property type="evidence" value="ECO:0007669"/>
    <property type="project" value="UniProtKB-ARBA"/>
</dbReference>
<proteinExistence type="inferred from homology"/>
<dbReference type="RefSeq" id="WP_083026069.1">
    <property type="nucleotide sequence ID" value="NZ_AP022589.1"/>
</dbReference>
<dbReference type="Pfam" id="PF12146">
    <property type="entry name" value="Hydrolase_4"/>
    <property type="match status" value="1"/>
</dbReference>
<dbReference type="PANTHER" id="PTHR22946:SF9">
    <property type="entry name" value="POLYKETIDE TRANSFERASE AF380"/>
    <property type="match status" value="1"/>
</dbReference>
<evidence type="ECO:0000313" key="5">
    <source>
        <dbReference type="Proteomes" id="UP000192320"/>
    </source>
</evidence>
<dbReference type="SUPFAM" id="SSF53474">
    <property type="entry name" value="alpha/beta-Hydrolases"/>
    <property type="match status" value="1"/>
</dbReference>
<evidence type="ECO:0000256" key="1">
    <source>
        <dbReference type="ARBA" id="ARBA00008645"/>
    </source>
</evidence>
<dbReference type="OrthoDB" id="5902829at2"/>
<organism evidence="4 5">
    <name type="scientific">Mycolicibacter minnesotensis</name>
    <dbReference type="NCBI Taxonomy" id="1118379"/>
    <lineage>
        <taxon>Bacteria</taxon>
        <taxon>Bacillati</taxon>
        <taxon>Actinomycetota</taxon>
        <taxon>Actinomycetes</taxon>
        <taxon>Mycobacteriales</taxon>
        <taxon>Mycobacteriaceae</taxon>
        <taxon>Mycolicibacter</taxon>
    </lineage>
</organism>
<dbReference type="Gene3D" id="3.40.50.1820">
    <property type="entry name" value="alpha/beta hydrolase"/>
    <property type="match status" value="1"/>
</dbReference>
<evidence type="ECO:0000259" key="3">
    <source>
        <dbReference type="Pfam" id="PF12146"/>
    </source>
</evidence>
<name>A0A7I7R573_9MYCO</name>
<gene>
    <name evidence="4" type="ORF">BST33_11310</name>
</gene>
<evidence type="ECO:0000313" key="4">
    <source>
        <dbReference type="EMBL" id="ORB00552.1"/>
    </source>
</evidence>
<dbReference type="AlphaFoldDB" id="A0A7I7R573"/>
<dbReference type="EMBL" id="MVHZ01000010">
    <property type="protein sequence ID" value="ORB00552.1"/>
    <property type="molecule type" value="Genomic_DNA"/>
</dbReference>
<accession>A0A7I7R573</accession>
<comment type="similarity">
    <text evidence="1">Belongs to the AB hydrolase superfamily.</text>
</comment>
<dbReference type="PANTHER" id="PTHR22946">
    <property type="entry name" value="DIENELACTONE HYDROLASE DOMAIN-CONTAINING PROTEIN-RELATED"/>
    <property type="match status" value="1"/>
</dbReference>
<comment type="caution">
    <text evidence="4">The sequence shown here is derived from an EMBL/GenBank/DDBJ whole genome shotgun (WGS) entry which is preliminary data.</text>
</comment>
<protein>
    <submittedName>
        <fullName evidence="4">Alpha/beta hydrolase</fullName>
    </submittedName>
</protein>
<dbReference type="Proteomes" id="UP000192320">
    <property type="component" value="Unassembled WGS sequence"/>
</dbReference>
<dbReference type="InterPro" id="IPR022742">
    <property type="entry name" value="Hydrolase_4"/>
</dbReference>
<evidence type="ECO:0000256" key="2">
    <source>
        <dbReference type="ARBA" id="ARBA00022801"/>
    </source>
</evidence>
<dbReference type="InterPro" id="IPR029058">
    <property type="entry name" value="AB_hydrolase_fold"/>
</dbReference>
<keyword evidence="5" id="KW-1185">Reference proteome</keyword>
<dbReference type="InterPro" id="IPR050261">
    <property type="entry name" value="FrsA_esterase"/>
</dbReference>
<reference evidence="4 5" key="1">
    <citation type="submission" date="2017-02" db="EMBL/GenBank/DDBJ databases">
        <title>The new phylogeny of genus Mycobacterium.</title>
        <authorList>
            <person name="Tortoli E."/>
            <person name="Trovato A."/>
            <person name="Cirillo D.M."/>
        </authorList>
    </citation>
    <scope>NUCLEOTIDE SEQUENCE [LARGE SCALE GENOMIC DNA]</scope>
    <source>
        <strain evidence="4 5">DSM 45633</strain>
    </source>
</reference>
<sequence>MVPHTINTEFSSQGTRCAAWLTLPPRPGPHPVVVLAHGFGANHTMSLAQYEHHFAGSGIATLAFDYRHTGDSCGLPRQRLSLRSHRRDIRAAIDFARRRPELDSTRIALWGTSLGAMHALKVAAGRHDLAAVVVQCPIVDGPATLRQLGTGAALRLGPAILADTARRLVGATPHYVPIVGPPGSTAAVTAAGALQGWNGVVSPGGSFDNRVGASDVLGIAFTSALRSAREIAAPLLVCVSQRDNLMDPRHALTVAQRAPRGQARHYDSDHFEVYHPPLLDRLLIDQTDFLQGCFNAIA</sequence>
<feature type="domain" description="Serine aminopeptidase S33" evidence="3">
    <location>
        <begin position="29"/>
        <end position="145"/>
    </location>
</feature>
<keyword evidence="2 4" id="KW-0378">Hydrolase</keyword>